<keyword evidence="4" id="KW-1133">Transmembrane helix</keyword>
<dbReference type="Pfam" id="PF07690">
    <property type="entry name" value="MFS_1"/>
    <property type="match status" value="1"/>
</dbReference>
<dbReference type="PANTHER" id="PTHR43702">
    <property type="entry name" value="L-FUCOSE-PROTON SYMPORTER"/>
    <property type="match status" value="1"/>
</dbReference>
<keyword evidence="4" id="KW-0812">Transmembrane</keyword>
<organism evidence="6 7">
    <name type="scientific">Aspergillus wentii DTO 134E9</name>
    <dbReference type="NCBI Taxonomy" id="1073089"/>
    <lineage>
        <taxon>Eukaryota</taxon>
        <taxon>Fungi</taxon>
        <taxon>Dikarya</taxon>
        <taxon>Ascomycota</taxon>
        <taxon>Pezizomycotina</taxon>
        <taxon>Eurotiomycetes</taxon>
        <taxon>Eurotiomycetidae</taxon>
        <taxon>Eurotiales</taxon>
        <taxon>Aspergillaceae</taxon>
        <taxon>Aspergillus</taxon>
        <taxon>Aspergillus subgen. Cremei</taxon>
    </lineage>
</organism>
<dbReference type="InterPro" id="IPR011701">
    <property type="entry name" value="MFS"/>
</dbReference>
<dbReference type="STRING" id="1073089.A0A1L9RZB7"/>
<feature type="transmembrane region" description="Helical" evidence="4">
    <location>
        <begin position="764"/>
        <end position="783"/>
    </location>
</feature>
<feature type="transmembrane region" description="Helical" evidence="4">
    <location>
        <begin position="652"/>
        <end position="671"/>
    </location>
</feature>
<gene>
    <name evidence="6" type="ORF">ASPWEDRAFT_144564</name>
</gene>
<feature type="transmembrane region" description="Helical" evidence="4">
    <location>
        <begin position="735"/>
        <end position="752"/>
    </location>
</feature>
<dbReference type="SUPFAM" id="SSF103473">
    <property type="entry name" value="MFS general substrate transporter"/>
    <property type="match status" value="1"/>
</dbReference>
<dbReference type="OrthoDB" id="546893at2759"/>
<feature type="transmembrane region" description="Helical" evidence="4">
    <location>
        <begin position="393"/>
        <end position="412"/>
    </location>
</feature>
<feature type="compositionally biased region" description="Basic residues" evidence="3">
    <location>
        <begin position="803"/>
        <end position="816"/>
    </location>
</feature>
<feature type="region of interest" description="Disordered" evidence="3">
    <location>
        <begin position="797"/>
        <end position="816"/>
    </location>
</feature>
<feature type="transmembrane region" description="Helical" evidence="4">
    <location>
        <begin position="602"/>
        <end position="623"/>
    </location>
</feature>
<feature type="transmembrane region" description="Helical" evidence="4">
    <location>
        <begin position="462"/>
        <end position="482"/>
    </location>
</feature>
<evidence type="ECO:0000259" key="5">
    <source>
        <dbReference type="Pfam" id="PF20684"/>
    </source>
</evidence>
<evidence type="ECO:0000313" key="7">
    <source>
        <dbReference type="Proteomes" id="UP000184383"/>
    </source>
</evidence>
<feature type="transmembrane region" description="Helical" evidence="4">
    <location>
        <begin position="432"/>
        <end position="450"/>
    </location>
</feature>
<dbReference type="PANTHER" id="PTHR43702:SF13">
    <property type="entry name" value="MONOSACCHARIDE TRANSPORTER, PUTATIVE (AFU_ORTHOLOGUE AFUA_4G06630)-RELATED"/>
    <property type="match status" value="1"/>
</dbReference>
<protein>
    <recommendedName>
        <fullName evidence="5">Rhodopsin domain-containing protein</fullName>
    </recommendedName>
</protein>
<dbReference type="Pfam" id="PF20684">
    <property type="entry name" value="Fung_rhodopsin"/>
    <property type="match status" value="1"/>
</dbReference>
<keyword evidence="4" id="KW-0472">Membrane</keyword>
<dbReference type="RefSeq" id="XP_040693834.1">
    <property type="nucleotide sequence ID" value="XM_040829470.1"/>
</dbReference>
<dbReference type="Gene3D" id="1.20.1250.20">
    <property type="entry name" value="MFS general substrate transporter like domains"/>
    <property type="match status" value="2"/>
</dbReference>
<evidence type="ECO:0000256" key="4">
    <source>
        <dbReference type="SAM" id="Phobius"/>
    </source>
</evidence>
<feature type="transmembrane region" description="Helical" evidence="4">
    <location>
        <begin position="91"/>
        <end position="114"/>
    </location>
</feature>
<feature type="transmembrane region" description="Helical" evidence="4">
    <location>
        <begin position="168"/>
        <end position="195"/>
    </location>
</feature>
<dbReference type="InterPro" id="IPR050375">
    <property type="entry name" value="MFS_TsgA-like"/>
</dbReference>
<comment type="subcellular location">
    <subcellularLocation>
        <location evidence="1">Cell inner membrane</location>
        <topology evidence="1">Multi-pass membrane protein</topology>
    </subcellularLocation>
</comment>
<evidence type="ECO:0000256" key="3">
    <source>
        <dbReference type="SAM" id="MobiDB-lite"/>
    </source>
</evidence>
<dbReference type="AlphaFoldDB" id="A0A1L9RZB7"/>
<feature type="transmembrane region" description="Helical" evidence="4">
    <location>
        <begin position="207"/>
        <end position="234"/>
    </location>
</feature>
<proteinExistence type="predicted"/>
<name>A0A1L9RZB7_ASPWE</name>
<dbReference type="GO" id="GO:0005886">
    <property type="term" value="C:plasma membrane"/>
    <property type="evidence" value="ECO:0007669"/>
    <property type="project" value="UniProtKB-SubCell"/>
</dbReference>
<dbReference type="GeneID" id="63745318"/>
<evidence type="ECO:0000256" key="1">
    <source>
        <dbReference type="ARBA" id="ARBA00004429"/>
    </source>
</evidence>
<keyword evidence="2" id="KW-1003">Cell membrane</keyword>
<feature type="transmembrane region" description="Helical" evidence="4">
    <location>
        <begin position="678"/>
        <end position="695"/>
    </location>
</feature>
<sequence length="816" mass="89524">MGSVGRSQDNSRLAVLVVSITIFVLASIFVALRFVCRVFVVRRVEQHDLWMLLAWVIDFAFSFSLFYAVKKGFGLPIANISLENSTSVTRAIYAFTVLYNPALMAVKTSILVFYMTLVKSEKLLRIINYSTLLVVNVAGLALTLITAFRCHPVEAAYNPLLSPTASCIDIITLSLCSAPVNIITDIVMLLIPLPILTKLRLPRRQKIILIITFSFGFFVTVVDVVRIVYLQYAATNTQMDRQSMDMRNANNIKISPHAALSFMWSIVEVNTSVICGCVPSLKPLVARIVPKVIGVSDKDSKRTSDAQSESLESPAIECPQPKPSPVRIRPEHPPSGSIDIQTCISCDYSARGAIRGTNRTISPVSSPSRVQFFDFVNTRQPVNMLNLSNKESIVPVAIVTIIFFLWGFSYGLLGTLTGQLQTTLKLDGWKSLGIHAAYFGGYTVSPLLIGRTVLKKGGYKPTFITGLFIYACGALIFWPSAVLTSYPAFTISNFIVGSGLSVLETAANSFVVLCGPLENAEIRLSITQGVQAIATVFSTLLAKKVFFTTVSISSIINVQWTYLSIALFDAILALILYYLPIPEAPDESLEARNRHQDGTSKQVLGLPIIWVTLALGFSSQYLYVASQEIFSTSFDSLVQTTYPRSRISSFDYMTIGHALFAVGRFLTALTLCFLKPRYVLMIAYIGMIVFTIICMKTSSVTAIAMALMIYLFESGAFSIIFAISLRGMGRHTKTAASLQATAVGGGAFLPFAQYAVSLSHGTSYSYAVLVATFSAGAIFPLYLNLVPAAKRQVDPVPHEHFGNSHRRHHMNQKSVC</sequence>
<feature type="transmembrane region" description="Helical" evidence="4">
    <location>
        <begin position="13"/>
        <end position="36"/>
    </location>
</feature>
<keyword evidence="7" id="KW-1185">Reference proteome</keyword>
<dbReference type="EMBL" id="KV878209">
    <property type="protein sequence ID" value="OJJ40158.1"/>
    <property type="molecule type" value="Genomic_DNA"/>
</dbReference>
<evidence type="ECO:0000313" key="6">
    <source>
        <dbReference type="EMBL" id="OJJ40158.1"/>
    </source>
</evidence>
<accession>A0A1L9RZB7</accession>
<dbReference type="InterPro" id="IPR036259">
    <property type="entry name" value="MFS_trans_sf"/>
</dbReference>
<dbReference type="InterPro" id="IPR049326">
    <property type="entry name" value="Rhodopsin_dom_fungi"/>
</dbReference>
<evidence type="ECO:0000256" key="2">
    <source>
        <dbReference type="ARBA" id="ARBA00022475"/>
    </source>
</evidence>
<feature type="transmembrane region" description="Helical" evidence="4">
    <location>
        <begin position="48"/>
        <end position="69"/>
    </location>
</feature>
<dbReference type="VEuPathDB" id="FungiDB:ASPWEDRAFT_144564"/>
<reference evidence="7" key="1">
    <citation type="journal article" date="2017" name="Genome Biol.">
        <title>Comparative genomics reveals high biological diversity and specific adaptations in the industrially and medically important fungal genus Aspergillus.</title>
        <authorList>
            <person name="de Vries R.P."/>
            <person name="Riley R."/>
            <person name="Wiebenga A."/>
            <person name="Aguilar-Osorio G."/>
            <person name="Amillis S."/>
            <person name="Uchima C.A."/>
            <person name="Anderluh G."/>
            <person name="Asadollahi M."/>
            <person name="Askin M."/>
            <person name="Barry K."/>
            <person name="Battaglia E."/>
            <person name="Bayram O."/>
            <person name="Benocci T."/>
            <person name="Braus-Stromeyer S.A."/>
            <person name="Caldana C."/>
            <person name="Canovas D."/>
            <person name="Cerqueira G.C."/>
            <person name="Chen F."/>
            <person name="Chen W."/>
            <person name="Choi C."/>
            <person name="Clum A."/>
            <person name="Dos Santos R.A."/>
            <person name="Damasio A.R."/>
            <person name="Diallinas G."/>
            <person name="Emri T."/>
            <person name="Fekete E."/>
            <person name="Flipphi M."/>
            <person name="Freyberg S."/>
            <person name="Gallo A."/>
            <person name="Gournas C."/>
            <person name="Habgood R."/>
            <person name="Hainaut M."/>
            <person name="Harispe M.L."/>
            <person name="Henrissat B."/>
            <person name="Hilden K.S."/>
            <person name="Hope R."/>
            <person name="Hossain A."/>
            <person name="Karabika E."/>
            <person name="Karaffa L."/>
            <person name="Karanyi Z."/>
            <person name="Krasevec N."/>
            <person name="Kuo A."/>
            <person name="Kusch H."/>
            <person name="LaButti K."/>
            <person name="Lagendijk E.L."/>
            <person name="Lapidus A."/>
            <person name="Levasseur A."/>
            <person name="Lindquist E."/>
            <person name="Lipzen A."/>
            <person name="Logrieco A.F."/>
            <person name="MacCabe A."/>
            <person name="Maekelae M.R."/>
            <person name="Malavazi I."/>
            <person name="Melin P."/>
            <person name="Meyer V."/>
            <person name="Mielnichuk N."/>
            <person name="Miskei M."/>
            <person name="Molnar A.P."/>
            <person name="Mule G."/>
            <person name="Ngan C.Y."/>
            <person name="Orejas M."/>
            <person name="Orosz E."/>
            <person name="Ouedraogo J.P."/>
            <person name="Overkamp K.M."/>
            <person name="Park H.-S."/>
            <person name="Perrone G."/>
            <person name="Piumi F."/>
            <person name="Punt P.J."/>
            <person name="Ram A.F."/>
            <person name="Ramon A."/>
            <person name="Rauscher S."/>
            <person name="Record E."/>
            <person name="Riano-Pachon D.M."/>
            <person name="Robert V."/>
            <person name="Roehrig J."/>
            <person name="Ruller R."/>
            <person name="Salamov A."/>
            <person name="Salih N.S."/>
            <person name="Samson R.A."/>
            <person name="Sandor E."/>
            <person name="Sanguinetti M."/>
            <person name="Schuetze T."/>
            <person name="Sepcic K."/>
            <person name="Shelest E."/>
            <person name="Sherlock G."/>
            <person name="Sophianopoulou V."/>
            <person name="Squina F.M."/>
            <person name="Sun H."/>
            <person name="Susca A."/>
            <person name="Todd R.B."/>
            <person name="Tsang A."/>
            <person name="Unkles S.E."/>
            <person name="van de Wiele N."/>
            <person name="van Rossen-Uffink D."/>
            <person name="Oliveira J.V."/>
            <person name="Vesth T.C."/>
            <person name="Visser J."/>
            <person name="Yu J.-H."/>
            <person name="Zhou M."/>
            <person name="Andersen M.R."/>
            <person name="Archer D.B."/>
            <person name="Baker S.E."/>
            <person name="Benoit I."/>
            <person name="Brakhage A.A."/>
            <person name="Braus G.H."/>
            <person name="Fischer R."/>
            <person name="Frisvad J.C."/>
            <person name="Goldman G.H."/>
            <person name="Houbraken J."/>
            <person name="Oakley B."/>
            <person name="Pocsi I."/>
            <person name="Scazzocchio C."/>
            <person name="Seiboth B."/>
            <person name="vanKuyk P.A."/>
            <person name="Wortman J."/>
            <person name="Dyer P.S."/>
            <person name="Grigoriev I.V."/>
        </authorList>
    </citation>
    <scope>NUCLEOTIDE SEQUENCE [LARGE SCALE GENOMIC DNA]</scope>
    <source>
        <strain evidence="7">DTO 134E9</strain>
    </source>
</reference>
<feature type="domain" description="Rhodopsin" evidence="5">
    <location>
        <begin position="32"/>
        <end position="287"/>
    </location>
</feature>
<feature type="region of interest" description="Disordered" evidence="3">
    <location>
        <begin position="299"/>
        <end position="334"/>
    </location>
</feature>
<dbReference type="GO" id="GO:0022857">
    <property type="term" value="F:transmembrane transporter activity"/>
    <property type="evidence" value="ECO:0007669"/>
    <property type="project" value="InterPro"/>
</dbReference>
<feature type="transmembrane region" description="Helical" evidence="4">
    <location>
        <begin position="562"/>
        <end position="581"/>
    </location>
</feature>
<dbReference type="Proteomes" id="UP000184383">
    <property type="component" value="Unassembled WGS sequence"/>
</dbReference>
<feature type="transmembrane region" description="Helical" evidence="4">
    <location>
        <begin position="126"/>
        <end position="148"/>
    </location>
</feature>
<feature type="transmembrane region" description="Helical" evidence="4">
    <location>
        <begin position="701"/>
        <end position="723"/>
    </location>
</feature>